<keyword evidence="2" id="KW-0560">Oxidoreductase</keyword>
<feature type="transmembrane region" description="Helical" evidence="1">
    <location>
        <begin position="102"/>
        <end position="121"/>
    </location>
</feature>
<comment type="caution">
    <text evidence="2">The sequence shown here is derived from an EMBL/GenBank/DDBJ whole genome shotgun (WGS) entry which is preliminary data.</text>
</comment>
<feature type="transmembrane region" description="Helical" evidence="1">
    <location>
        <begin position="38"/>
        <end position="60"/>
    </location>
</feature>
<keyword evidence="1" id="KW-0812">Transmembrane</keyword>
<dbReference type="EMBL" id="DWZD01000048">
    <property type="protein sequence ID" value="HJA79734.1"/>
    <property type="molecule type" value="Genomic_DNA"/>
</dbReference>
<protein>
    <submittedName>
        <fullName evidence="2">Dimethyl sulfoxide reductase anchor subunit</fullName>
        <ecNumber evidence="2">1.8.5.3</ecNumber>
    </submittedName>
</protein>
<organism evidence="2 3">
    <name type="scientific">Candidatus Desulfovibrio intestinavium</name>
    <dbReference type="NCBI Taxonomy" id="2838534"/>
    <lineage>
        <taxon>Bacteria</taxon>
        <taxon>Pseudomonadati</taxon>
        <taxon>Thermodesulfobacteriota</taxon>
        <taxon>Desulfovibrionia</taxon>
        <taxon>Desulfovibrionales</taxon>
        <taxon>Desulfovibrionaceae</taxon>
        <taxon>Desulfovibrio</taxon>
    </lineage>
</organism>
<dbReference type="GO" id="GO:0019645">
    <property type="term" value="P:anaerobic electron transport chain"/>
    <property type="evidence" value="ECO:0007669"/>
    <property type="project" value="InterPro"/>
</dbReference>
<feature type="transmembrane region" description="Helical" evidence="1">
    <location>
        <begin position="221"/>
        <end position="243"/>
    </location>
</feature>
<feature type="transmembrane region" description="Helical" evidence="1">
    <location>
        <begin position="194"/>
        <end position="212"/>
    </location>
</feature>
<evidence type="ECO:0000313" key="2">
    <source>
        <dbReference type="EMBL" id="HJA79734.1"/>
    </source>
</evidence>
<gene>
    <name evidence="2" type="ORF">H9784_09260</name>
</gene>
<reference evidence="2" key="1">
    <citation type="journal article" date="2021" name="PeerJ">
        <title>Extensive microbial diversity within the chicken gut microbiome revealed by metagenomics and culture.</title>
        <authorList>
            <person name="Gilroy R."/>
            <person name="Ravi A."/>
            <person name="Getino M."/>
            <person name="Pursley I."/>
            <person name="Horton D.L."/>
            <person name="Alikhan N.F."/>
            <person name="Baker D."/>
            <person name="Gharbi K."/>
            <person name="Hall N."/>
            <person name="Watson M."/>
            <person name="Adriaenssens E.M."/>
            <person name="Foster-Nyarko E."/>
            <person name="Jarju S."/>
            <person name="Secka A."/>
            <person name="Antonio M."/>
            <person name="Oren A."/>
            <person name="Chaudhuri R.R."/>
            <person name="La Ragione R."/>
            <person name="Hildebrand F."/>
            <person name="Pallen M.J."/>
        </authorList>
    </citation>
    <scope>NUCLEOTIDE SEQUENCE</scope>
    <source>
        <strain evidence="2">5032</strain>
    </source>
</reference>
<name>A0A9D2HPT8_9BACT</name>
<evidence type="ECO:0000313" key="3">
    <source>
        <dbReference type="Proteomes" id="UP000823821"/>
    </source>
</evidence>
<proteinExistence type="predicted"/>
<feature type="transmembrane region" description="Helical" evidence="1">
    <location>
        <begin position="6"/>
        <end position="26"/>
    </location>
</feature>
<dbReference type="Proteomes" id="UP000823821">
    <property type="component" value="Unassembled WGS sequence"/>
</dbReference>
<dbReference type="EC" id="1.8.5.3" evidence="2"/>
<accession>A0A9D2HPT8</accession>
<dbReference type="AlphaFoldDB" id="A0A9D2HPT8"/>
<feature type="transmembrane region" description="Helical" evidence="1">
    <location>
        <begin position="161"/>
        <end position="182"/>
    </location>
</feature>
<dbReference type="GO" id="GO:0005886">
    <property type="term" value="C:plasma membrane"/>
    <property type="evidence" value="ECO:0007669"/>
    <property type="project" value="TreeGrafter"/>
</dbReference>
<keyword evidence="1" id="KW-1133">Transmembrane helix</keyword>
<dbReference type="InterPro" id="IPR007059">
    <property type="entry name" value="DmsC"/>
</dbReference>
<dbReference type="GO" id="GO:0009389">
    <property type="term" value="F:dimethyl sulfoxide reductase activity"/>
    <property type="evidence" value="ECO:0007669"/>
    <property type="project" value="TreeGrafter"/>
</dbReference>
<feature type="transmembrane region" description="Helical" evidence="1">
    <location>
        <begin position="133"/>
        <end position="154"/>
    </location>
</feature>
<dbReference type="Pfam" id="PF04976">
    <property type="entry name" value="DmsC"/>
    <property type="match status" value="1"/>
</dbReference>
<dbReference type="PANTHER" id="PTHR38095">
    <property type="entry name" value="ANAEROBIC DIMETHYL SULFOXIDE REDUCTASE CHAIN YNFH"/>
    <property type="match status" value="1"/>
</dbReference>
<sequence length="249" mass="26104">MNYEFPLVFFTVLTQLGIGLTLVGAWKSRRGQNAPSRNYWLAALAATLAGLVASLFHLGAPLRAVTALAGLGHSWLSREGLVLGLLILLLAFVALRPAQRAAALAAGIAGLAVLVVQGFTYAPVSLPAVSNGFPLLLFAFTALALGTCFGAQAVGPQRLALCLLLLILLLVPCLWASGGAVMQETATLWRQSPGFWIGLLLTAAALVLSLACRRVTRAQGILVLCGALLVRMTFFGATLHSAARLGMPY</sequence>
<feature type="transmembrane region" description="Helical" evidence="1">
    <location>
        <begin position="80"/>
        <end position="95"/>
    </location>
</feature>
<dbReference type="PANTHER" id="PTHR38095:SF2">
    <property type="entry name" value="ANAEROBIC DIMETHYL SULFOXIDE REDUCTASE CHAIN C"/>
    <property type="match status" value="1"/>
</dbReference>
<reference evidence="2" key="2">
    <citation type="submission" date="2021-04" db="EMBL/GenBank/DDBJ databases">
        <authorList>
            <person name="Gilroy R."/>
        </authorList>
    </citation>
    <scope>NUCLEOTIDE SEQUENCE</scope>
    <source>
        <strain evidence="2">5032</strain>
    </source>
</reference>
<keyword evidence="1" id="KW-0472">Membrane</keyword>
<dbReference type="GO" id="GO:0009390">
    <property type="term" value="C:dimethyl sulfoxide reductase complex"/>
    <property type="evidence" value="ECO:0007669"/>
    <property type="project" value="TreeGrafter"/>
</dbReference>
<evidence type="ECO:0000256" key="1">
    <source>
        <dbReference type="SAM" id="Phobius"/>
    </source>
</evidence>